<proteinExistence type="predicted"/>
<dbReference type="InterPro" id="IPR036249">
    <property type="entry name" value="Thioredoxin-like_sf"/>
</dbReference>
<feature type="domain" description="Glutaredoxin" evidence="2">
    <location>
        <begin position="155"/>
        <end position="221"/>
    </location>
</feature>
<dbReference type="AlphaFoldDB" id="A0A6I9TS34"/>
<feature type="region of interest" description="Disordered" evidence="1">
    <location>
        <begin position="97"/>
        <end position="120"/>
    </location>
</feature>
<reference evidence="4" key="2">
    <citation type="submission" date="2025-08" db="UniProtKB">
        <authorList>
            <consortium name="RefSeq"/>
        </authorList>
    </citation>
    <scope>IDENTIFICATION</scope>
</reference>
<evidence type="ECO:0000313" key="3">
    <source>
        <dbReference type="Proteomes" id="UP000504604"/>
    </source>
</evidence>
<accession>A0A6I9TS34</accession>
<dbReference type="Gene3D" id="3.40.30.10">
    <property type="entry name" value="Glutaredoxin"/>
    <property type="match status" value="1"/>
</dbReference>
<dbReference type="PANTHER" id="PTHR45669">
    <property type="entry name" value="GLUTAREDOXIN DOMAIN-CONTAINING CYSTEINE-RICH PROTEIN CG12206-RELATED"/>
    <property type="match status" value="1"/>
</dbReference>
<keyword evidence="3" id="KW-1185">Reference proteome</keyword>
<evidence type="ECO:0000313" key="4">
    <source>
        <dbReference type="RefSeq" id="XP_011088535.1"/>
    </source>
</evidence>
<dbReference type="CDD" id="cd03031">
    <property type="entry name" value="GRX_GRX_like"/>
    <property type="match status" value="1"/>
</dbReference>
<sequence length="298" mass="32778">MADCKNQGMEYLDKSQKADTKSSTSSIFNRSVTFGSPSSAAAAAAVQVTNKPLYNLYSTPAFQRTGSIKSLYSSPFGSMVSAGNSLKGKVRKLCSIFESPKHPSNPPSPQPSPTSTKPPKLLLTASDSSNFVSKSIPSPVSDSPFRLPGTEDRVVIYFTSLRGIRRTFQDCHSIRMIFRGFRVNLDERDISMDIAYKKELQRVLGENNVSLPQVFIKGKYIGGADVVKQLLEAGELVRLIKGLPLRPPKPCDACDDMRFIPCTNCNGSRKVFDEEEEKPIRCTECNENGLVRCPLCCS</sequence>
<dbReference type="Proteomes" id="UP000504604">
    <property type="component" value="Linkage group LG1"/>
</dbReference>
<dbReference type="SUPFAM" id="SSF52833">
    <property type="entry name" value="Thioredoxin-like"/>
    <property type="match status" value="1"/>
</dbReference>
<feature type="compositionally biased region" description="Pro residues" evidence="1">
    <location>
        <begin position="103"/>
        <end position="112"/>
    </location>
</feature>
<protein>
    <submittedName>
        <fullName evidence="4">Glutaredoxin domain-containing cysteine-rich protein 1-like</fullName>
    </submittedName>
</protein>
<name>A0A6I9TS34_SESIN</name>
<dbReference type="GeneID" id="105169736"/>
<dbReference type="PANTHER" id="PTHR45669:SF17">
    <property type="entry name" value="GLUTAREDOXIN DOMAIN-CONTAINING PROTEIN"/>
    <property type="match status" value="1"/>
</dbReference>
<dbReference type="PROSITE" id="PS51354">
    <property type="entry name" value="GLUTAREDOXIN_2"/>
    <property type="match status" value="1"/>
</dbReference>
<dbReference type="FunCoup" id="A0A6I9TS34">
    <property type="interactions" value="326"/>
</dbReference>
<dbReference type="Pfam" id="PF23733">
    <property type="entry name" value="GRXCR1-2_C"/>
    <property type="match status" value="1"/>
</dbReference>
<dbReference type="OrthoDB" id="423313at2759"/>
<evidence type="ECO:0000259" key="2">
    <source>
        <dbReference type="Pfam" id="PF00462"/>
    </source>
</evidence>
<reference evidence="3" key="1">
    <citation type="submission" date="2024-10" db="UniProtKB">
        <authorList>
            <consortium name="RefSeq"/>
        </authorList>
    </citation>
    <scope>NUCLEOTIDE SEQUENCE [LARGE SCALE GENOMIC DNA]</scope>
    <source>
        <strain evidence="3">cv. Zhongzhi No. 13</strain>
    </source>
</reference>
<dbReference type="Pfam" id="PF00462">
    <property type="entry name" value="Glutaredoxin"/>
    <property type="match status" value="1"/>
</dbReference>
<gene>
    <name evidence="4" type="primary">LOC105169736</name>
</gene>
<dbReference type="InParanoid" id="A0A6I9TS34"/>
<evidence type="ECO:0000256" key="1">
    <source>
        <dbReference type="SAM" id="MobiDB-lite"/>
    </source>
</evidence>
<dbReference type="InterPro" id="IPR002109">
    <property type="entry name" value="Glutaredoxin"/>
</dbReference>
<feature type="compositionally biased region" description="Basic and acidic residues" evidence="1">
    <location>
        <begin position="11"/>
        <end position="20"/>
    </location>
</feature>
<dbReference type="KEGG" id="sind:105169736"/>
<dbReference type="Gramene" id="SIN_1008108.t">
    <property type="protein sequence ID" value="SIN_1008108.t.cds1"/>
    <property type="gene ID" value="SIN_1008108"/>
</dbReference>
<feature type="region of interest" description="Disordered" evidence="1">
    <location>
        <begin position="1"/>
        <end position="26"/>
    </location>
</feature>
<dbReference type="RefSeq" id="XP_011088535.1">
    <property type="nucleotide sequence ID" value="XM_011090233.2"/>
</dbReference>
<organism evidence="3 4">
    <name type="scientific">Sesamum indicum</name>
    <name type="common">Oriental sesame</name>
    <name type="synonym">Sesamum orientale</name>
    <dbReference type="NCBI Taxonomy" id="4182"/>
    <lineage>
        <taxon>Eukaryota</taxon>
        <taxon>Viridiplantae</taxon>
        <taxon>Streptophyta</taxon>
        <taxon>Embryophyta</taxon>
        <taxon>Tracheophyta</taxon>
        <taxon>Spermatophyta</taxon>
        <taxon>Magnoliopsida</taxon>
        <taxon>eudicotyledons</taxon>
        <taxon>Gunneridae</taxon>
        <taxon>Pentapetalae</taxon>
        <taxon>asterids</taxon>
        <taxon>lamiids</taxon>
        <taxon>Lamiales</taxon>
        <taxon>Pedaliaceae</taxon>
        <taxon>Sesamum</taxon>
    </lineage>
</organism>